<name>A0A5J4KSN8_9CHLR</name>
<keyword evidence="15" id="KW-1185">Reference proteome</keyword>
<dbReference type="AlphaFoldDB" id="A0A5J4KSN8"/>
<keyword evidence="2 12" id="KW-0456">Lyase</keyword>
<dbReference type="EMBL" id="BKZW01000001">
    <property type="protein sequence ID" value="GER88226.1"/>
    <property type="molecule type" value="Genomic_DNA"/>
</dbReference>
<dbReference type="SUPFAM" id="SSF53697">
    <property type="entry name" value="SIS domain"/>
    <property type="match status" value="1"/>
</dbReference>
<evidence type="ECO:0000256" key="6">
    <source>
        <dbReference type="ARBA" id="ARBA00060672"/>
    </source>
</evidence>
<dbReference type="GO" id="GO:0097173">
    <property type="term" value="P:N-acetylmuramic acid catabolic process"/>
    <property type="evidence" value="ECO:0007669"/>
    <property type="project" value="UniProtKB-UniPathway"/>
</dbReference>
<evidence type="ECO:0000256" key="5">
    <source>
        <dbReference type="ARBA" id="ARBA00060595"/>
    </source>
</evidence>
<evidence type="ECO:0000256" key="4">
    <source>
        <dbReference type="ARBA" id="ARBA00051747"/>
    </source>
</evidence>
<dbReference type="GO" id="GO:0016835">
    <property type="term" value="F:carbon-oxygen lyase activity"/>
    <property type="evidence" value="ECO:0007669"/>
    <property type="project" value="UniProtKB-UniRule"/>
</dbReference>
<gene>
    <name evidence="14" type="primary">murQ2</name>
    <name evidence="12" type="synonym">murQ</name>
    <name evidence="14" type="ORF">KDW_23880</name>
</gene>
<comment type="caution">
    <text evidence="14">The sequence shown here is derived from an EMBL/GenBank/DDBJ whole genome shotgun (WGS) entry which is preliminary data.</text>
</comment>
<evidence type="ECO:0000313" key="15">
    <source>
        <dbReference type="Proteomes" id="UP000326912"/>
    </source>
</evidence>
<dbReference type="PROSITE" id="PS01272">
    <property type="entry name" value="GCKR"/>
    <property type="match status" value="1"/>
</dbReference>
<evidence type="ECO:0000256" key="11">
    <source>
        <dbReference type="ARBA" id="ARBA00084049"/>
    </source>
</evidence>
<comment type="subunit">
    <text evidence="1 12">Homodimer.</text>
</comment>
<dbReference type="HAMAP" id="MF_00068">
    <property type="entry name" value="MurQ"/>
    <property type="match status" value="1"/>
</dbReference>
<comment type="catalytic activity">
    <reaction evidence="4 12">
        <text>N-acetyl-D-muramate 6-phosphate + H2O = N-acetyl-D-glucosamine 6-phosphate + (R)-lactate</text>
        <dbReference type="Rhea" id="RHEA:26410"/>
        <dbReference type="ChEBI" id="CHEBI:15377"/>
        <dbReference type="ChEBI" id="CHEBI:16004"/>
        <dbReference type="ChEBI" id="CHEBI:57513"/>
        <dbReference type="ChEBI" id="CHEBI:58722"/>
        <dbReference type="EC" id="4.2.1.126"/>
    </reaction>
</comment>
<comment type="miscellaneous">
    <text evidence="12">A lyase-type mechanism (elimination/hydration) is suggested for the cleavage of the lactyl ether bond of MurNAc 6-phosphate, with the formation of an alpha,beta-unsaturated aldehyde intermediate with (E)-stereochemistry, followed by the syn addition of water to give product.</text>
</comment>
<dbReference type="GO" id="GO:0016803">
    <property type="term" value="F:ether hydrolase activity"/>
    <property type="evidence" value="ECO:0007669"/>
    <property type="project" value="TreeGrafter"/>
</dbReference>
<proteinExistence type="inferred from homology"/>
<dbReference type="FunFam" id="1.10.8.1080:FF:000001">
    <property type="entry name" value="N-acetylmuramic acid 6-phosphate etherase"/>
    <property type="match status" value="1"/>
</dbReference>
<dbReference type="PANTHER" id="PTHR10088:SF4">
    <property type="entry name" value="GLUCOKINASE REGULATORY PROTEIN"/>
    <property type="match status" value="1"/>
</dbReference>
<dbReference type="GO" id="GO:0046348">
    <property type="term" value="P:amino sugar catabolic process"/>
    <property type="evidence" value="ECO:0007669"/>
    <property type="project" value="InterPro"/>
</dbReference>
<dbReference type="NCBIfam" id="NF003915">
    <property type="entry name" value="PRK05441.1"/>
    <property type="match status" value="1"/>
</dbReference>
<accession>A0A5J4KSN8</accession>
<dbReference type="NCBIfam" id="TIGR00274">
    <property type="entry name" value="N-acetylmuramic acid 6-phosphate etherase"/>
    <property type="match status" value="1"/>
</dbReference>
<feature type="active site" description="Proton donor" evidence="12">
    <location>
        <position position="93"/>
    </location>
</feature>
<dbReference type="InterPro" id="IPR001347">
    <property type="entry name" value="SIS_dom"/>
</dbReference>
<dbReference type="EC" id="4.2.1.126" evidence="8 12"/>
<evidence type="ECO:0000256" key="2">
    <source>
        <dbReference type="ARBA" id="ARBA00023239"/>
    </source>
</evidence>
<protein>
    <recommendedName>
        <fullName evidence="9 12">N-acetylmuramic acid 6-phosphate etherase</fullName>
        <shortName evidence="12">MurNAc-6-P etherase</shortName>
        <ecNumber evidence="8 12">4.2.1.126</ecNumber>
    </recommendedName>
    <alternativeName>
        <fullName evidence="11 12">N-acetylmuramic acid 6-phosphate hydrolase</fullName>
    </alternativeName>
    <alternativeName>
        <fullName evidence="10 12">N-acetylmuramic acid 6-phosphate lyase</fullName>
    </alternativeName>
</protein>
<dbReference type="Pfam" id="PF22645">
    <property type="entry name" value="GKRP_SIS_N"/>
    <property type="match status" value="1"/>
</dbReference>
<comment type="pathway">
    <text evidence="12">Amino-sugar metabolism; N-acetylmuramate degradation.</text>
</comment>
<keyword evidence="3 12" id="KW-0119">Carbohydrate metabolism</keyword>
<dbReference type="FunFam" id="3.40.50.10490:FF:000014">
    <property type="entry name" value="N-acetylmuramic acid 6-phosphate etherase"/>
    <property type="match status" value="1"/>
</dbReference>
<feature type="domain" description="SIS" evidence="13">
    <location>
        <begin position="65"/>
        <end position="228"/>
    </location>
</feature>
<sequence>MSDLPQRAEAQTISALATETINPATANIDRLSPLEIVQAINTEDAKVAQAVEQVLPAVSQAISAIASRMRQGGRLLYIGAGTSGRLGILDASECPPTFGTSPEQIVGLIAGGPIATANAVEDAEDNPAAGRAELEQVHLTASDIVVGIAASGRTPYVLGAIEYARTQHALTIAVVCNPDSPLEKLVDITIAPIVGPEALTGSTRLKAGTAQKMVLNMLSTGTMILLGKTYGNLMVDVVATNYKLEQRASKIVQSATGLDAERALALLQRCHGETKTAIVVGKTNLTPDEARTQLAAHNAILRTTLEAIAE</sequence>
<feature type="active site" evidence="12">
    <location>
        <position position="124"/>
    </location>
</feature>
<evidence type="ECO:0000256" key="8">
    <source>
        <dbReference type="ARBA" id="ARBA00067056"/>
    </source>
</evidence>
<dbReference type="Gene3D" id="1.10.8.1080">
    <property type="match status" value="1"/>
</dbReference>
<dbReference type="PROSITE" id="PS51464">
    <property type="entry name" value="SIS"/>
    <property type="match status" value="1"/>
</dbReference>
<evidence type="ECO:0000256" key="9">
    <source>
        <dbReference type="ARBA" id="ARBA00070061"/>
    </source>
</evidence>
<dbReference type="InterPro" id="IPR005488">
    <property type="entry name" value="Etherase_MurQ"/>
</dbReference>
<dbReference type="GO" id="GO:0009254">
    <property type="term" value="P:peptidoglycan turnover"/>
    <property type="evidence" value="ECO:0007669"/>
    <property type="project" value="TreeGrafter"/>
</dbReference>
<comment type="similarity">
    <text evidence="7 12">Belongs to the GCKR-like family. MurNAc-6-P etherase subfamily.</text>
</comment>
<evidence type="ECO:0000259" key="13">
    <source>
        <dbReference type="PROSITE" id="PS51464"/>
    </source>
</evidence>
<evidence type="ECO:0000256" key="10">
    <source>
        <dbReference type="ARBA" id="ARBA00077905"/>
    </source>
</evidence>
<evidence type="ECO:0000256" key="7">
    <source>
        <dbReference type="ARBA" id="ARBA00061234"/>
    </source>
</evidence>
<dbReference type="InterPro" id="IPR005486">
    <property type="entry name" value="Glucokinase_regulatory_CS"/>
</dbReference>
<dbReference type="InterPro" id="IPR040190">
    <property type="entry name" value="MURQ/GCKR"/>
</dbReference>
<evidence type="ECO:0000256" key="1">
    <source>
        <dbReference type="ARBA" id="ARBA00011738"/>
    </source>
</evidence>
<comment type="pathway">
    <text evidence="5">Amino-sugar metabolism; 1,6-anhydro-N-acetylmuramate degradation.</text>
</comment>
<dbReference type="Proteomes" id="UP000326912">
    <property type="component" value="Unassembled WGS sequence"/>
</dbReference>
<reference evidence="14 15" key="1">
    <citation type="submission" date="2019-10" db="EMBL/GenBank/DDBJ databases">
        <title>Dictyobacter vulcani sp. nov., within the class Ktedonobacteria, isolated from soil of volcanic Mt. Zao.</title>
        <authorList>
            <person name="Zheng Y."/>
            <person name="Wang C.M."/>
            <person name="Sakai Y."/>
            <person name="Abe K."/>
            <person name="Yokota A."/>
            <person name="Yabe S."/>
        </authorList>
    </citation>
    <scope>NUCLEOTIDE SEQUENCE [LARGE SCALE GENOMIC DNA]</scope>
    <source>
        <strain evidence="14 15">W12</strain>
    </source>
</reference>
<comment type="function">
    <text evidence="12">Specifically catalyzes the cleavage of the D-lactyl ether substituent of MurNAc 6-phosphate, producing GlcNAc 6-phosphate and D-lactate.</text>
</comment>
<dbReference type="CDD" id="cd05007">
    <property type="entry name" value="SIS_Etherase"/>
    <property type="match status" value="1"/>
</dbReference>
<dbReference type="Gene3D" id="3.40.50.10490">
    <property type="entry name" value="Glucose-6-phosphate isomerase like protein, domain 1"/>
    <property type="match status" value="1"/>
</dbReference>
<dbReference type="InterPro" id="IPR046348">
    <property type="entry name" value="SIS_dom_sf"/>
</dbReference>
<evidence type="ECO:0000256" key="3">
    <source>
        <dbReference type="ARBA" id="ARBA00023277"/>
    </source>
</evidence>
<evidence type="ECO:0000256" key="12">
    <source>
        <dbReference type="HAMAP-Rule" id="MF_00068"/>
    </source>
</evidence>
<comment type="pathway">
    <text evidence="6">Cell wall biogenesis.</text>
</comment>
<dbReference type="GO" id="GO:0097367">
    <property type="term" value="F:carbohydrate derivative binding"/>
    <property type="evidence" value="ECO:0007669"/>
    <property type="project" value="InterPro"/>
</dbReference>
<dbReference type="UniPathway" id="UPA00342"/>
<dbReference type="NCBIfam" id="NF009222">
    <property type="entry name" value="PRK12570.1"/>
    <property type="match status" value="1"/>
</dbReference>
<dbReference type="RefSeq" id="WP_151756153.1">
    <property type="nucleotide sequence ID" value="NZ_BKZW01000001.1"/>
</dbReference>
<evidence type="ECO:0000313" key="14">
    <source>
        <dbReference type="EMBL" id="GER88226.1"/>
    </source>
</evidence>
<organism evidence="14 15">
    <name type="scientific">Dictyobacter vulcani</name>
    <dbReference type="NCBI Taxonomy" id="2607529"/>
    <lineage>
        <taxon>Bacteria</taxon>
        <taxon>Bacillati</taxon>
        <taxon>Chloroflexota</taxon>
        <taxon>Ktedonobacteria</taxon>
        <taxon>Ktedonobacterales</taxon>
        <taxon>Dictyobacteraceae</taxon>
        <taxon>Dictyobacter</taxon>
    </lineage>
</organism>
<dbReference type="PANTHER" id="PTHR10088">
    <property type="entry name" value="GLUCOKINASE REGULATORY PROTEIN"/>
    <property type="match status" value="1"/>
</dbReference>